<feature type="compositionally biased region" description="Polar residues" evidence="5">
    <location>
        <begin position="101"/>
        <end position="116"/>
    </location>
</feature>
<gene>
    <name evidence="7" type="ORF">SK128_000350</name>
</gene>
<dbReference type="SUPFAM" id="SSF82927">
    <property type="entry name" value="Cysteine-rich DNA binding domain, (DM domain)"/>
    <property type="match status" value="1"/>
</dbReference>
<dbReference type="Pfam" id="PF00751">
    <property type="entry name" value="DM"/>
    <property type="match status" value="1"/>
</dbReference>
<evidence type="ECO:0000256" key="3">
    <source>
        <dbReference type="ARBA" id="ARBA00023125"/>
    </source>
</evidence>
<dbReference type="InterPro" id="IPR036407">
    <property type="entry name" value="DM_DNA-bd_sf"/>
</dbReference>
<dbReference type="GO" id="GO:0043565">
    <property type="term" value="F:sequence-specific DNA binding"/>
    <property type="evidence" value="ECO:0007669"/>
    <property type="project" value="InterPro"/>
</dbReference>
<organism evidence="7 8">
    <name type="scientific">Halocaridina rubra</name>
    <name type="common">Hawaiian red shrimp</name>
    <dbReference type="NCBI Taxonomy" id="373956"/>
    <lineage>
        <taxon>Eukaryota</taxon>
        <taxon>Metazoa</taxon>
        <taxon>Ecdysozoa</taxon>
        <taxon>Arthropoda</taxon>
        <taxon>Crustacea</taxon>
        <taxon>Multicrustacea</taxon>
        <taxon>Malacostraca</taxon>
        <taxon>Eumalacostraca</taxon>
        <taxon>Eucarida</taxon>
        <taxon>Decapoda</taxon>
        <taxon>Pleocyemata</taxon>
        <taxon>Caridea</taxon>
        <taxon>Atyoidea</taxon>
        <taxon>Atyidae</taxon>
        <taxon>Halocaridina</taxon>
    </lineage>
</organism>
<keyword evidence="4" id="KW-0539">Nucleus</keyword>
<dbReference type="GO" id="GO:0006355">
    <property type="term" value="P:regulation of DNA-templated transcription"/>
    <property type="evidence" value="ECO:0007669"/>
    <property type="project" value="InterPro"/>
</dbReference>
<evidence type="ECO:0000259" key="6">
    <source>
        <dbReference type="SMART" id="SM00301"/>
    </source>
</evidence>
<feature type="domain" description="DM" evidence="6">
    <location>
        <begin position="24"/>
        <end position="75"/>
    </location>
</feature>
<evidence type="ECO:0000256" key="1">
    <source>
        <dbReference type="ARBA" id="ARBA00022723"/>
    </source>
</evidence>
<dbReference type="Gene3D" id="4.10.1040.10">
    <property type="entry name" value="DM DNA-binding domain"/>
    <property type="match status" value="1"/>
</dbReference>
<accession>A0AAN9AHQ7</accession>
<feature type="compositionally biased region" description="Gly residues" evidence="5">
    <location>
        <begin position="89"/>
        <end position="99"/>
    </location>
</feature>
<evidence type="ECO:0000313" key="8">
    <source>
        <dbReference type="Proteomes" id="UP001381693"/>
    </source>
</evidence>
<evidence type="ECO:0000256" key="2">
    <source>
        <dbReference type="ARBA" id="ARBA00022833"/>
    </source>
</evidence>
<dbReference type="AlphaFoldDB" id="A0AAN9AHQ7"/>
<comment type="caution">
    <text evidence="7">The sequence shown here is derived from an EMBL/GenBank/DDBJ whole genome shotgun (WGS) entry which is preliminary data.</text>
</comment>
<dbReference type="InterPro" id="IPR001275">
    <property type="entry name" value="DM_DNA-bd"/>
</dbReference>
<proteinExistence type="predicted"/>
<keyword evidence="8" id="KW-1185">Reference proteome</keyword>
<evidence type="ECO:0000313" key="7">
    <source>
        <dbReference type="EMBL" id="KAK7087100.1"/>
    </source>
</evidence>
<dbReference type="EMBL" id="JAXCGZ010000002">
    <property type="protein sequence ID" value="KAK7087100.1"/>
    <property type="molecule type" value="Genomic_DNA"/>
</dbReference>
<dbReference type="SMART" id="SM00301">
    <property type="entry name" value="DM"/>
    <property type="match status" value="1"/>
</dbReference>
<dbReference type="GO" id="GO:0046872">
    <property type="term" value="F:metal ion binding"/>
    <property type="evidence" value="ECO:0007669"/>
    <property type="project" value="UniProtKB-KW"/>
</dbReference>
<keyword evidence="2" id="KW-0862">Zinc</keyword>
<name>A0AAN9AHQ7_HALRR</name>
<keyword evidence="3" id="KW-0238">DNA-binding</keyword>
<protein>
    <recommendedName>
        <fullName evidence="6">DM domain-containing protein</fullName>
    </recommendedName>
</protein>
<sequence length="135" mass="15247">MKLYDVRVDYNGYEENGPEGRGKRKQHCTYCKNHGKKSRKTNHKCDYETCECLLCKLTRLSRLIMRHQQRLWRHLKDSKRREDAAEGIVGTGAGGGGANGRISSTASDPTVAGNGSSKQQVCVDKIKFHLQFTFV</sequence>
<reference evidence="7 8" key="1">
    <citation type="submission" date="2023-11" db="EMBL/GenBank/DDBJ databases">
        <title>Halocaridina rubra genome assembly.</title>
        <authorList>
            <person name="Smith C."/>
        </authorList>
    </citation>
    <scope>NUCLEOTIDE SEQUENCE [LARGE SCALE GENOMIC DNA]</scope>
    <source>
        <strain evidence="7">EP-1</strain>
        <tissue evidence="7">Whole</tissue>
    </source>
</reference>
<feature type="region of interest" description="Disordered" evidence="5">
    <location>
        <begin position="83"/>
        <end position="116"/>
    </location>
</feature>
<keyword evidence="1" id="KW-0479">Metal-binding</keyword>
<dbReference type="Proteomes" id="UP001381693">
    <property type="component" value="Unassembled WGS sequence"/>
</dbReference>
<evidence type="ECO:0000256" key="4">
    <source>
        <dbReference type="ARBA" id="ARBA00023242"/>
    </source>
</evidence>
<evidence type="ECO:0000256" key="5">
    <source>
        <dbReference type="SAM" id="MobiDB-lite"/>
    </source>
</evidence>